<organism evidence="7 8">
    <name type="scientific">Cellulomonas oligotrophica</name>
    <dbReference type="NCBI Taxonomy" id="931536"/>
    <lineage>
        <taxon>Bacteria</taxon>
        <taxon>Bacillati</taxon>
        <taxon>Actinomycetota</taxon>
        <taxon>Actinomycetes</taxon>
        <taxon>Micrococcales</taxon>
        <taxon>Cellulomonadaceae</taxon>
        <taxon>Cellulomonas</taxon>
    </lineage>
</organism>
<gene>
    <name evidence="7" type="ORF">BKA21_002105</name>
    <name evidence="6" type="ORF">Col01nite_17130</name>
</gene>
<proteinExistence type="predicted"/>
<protein>
    <submittedName>
        <fullName evidence="7">AcrR family transcriptional regulator</fullName>
    </submittedName>
</protein>
<keyword evidence="2 4" id="KW-0238">DNA-binding</keyword>
<dbReference type="PRINTS" id="PR00455">
    <property type="entry name" value="HTHTETR"/>
</dbReference>
<evidence type="ECO:0000256" key="2">
    <source>
        <dbReference type="ARBA" id="ARBA00023125"/>
    </source>
</evidence>
<evidence type="ECO:0000313" key="8">
    <source>
        <dbReference type="Proteomes" id="UP000577956"/>
    </source>
</evidence>
<dbReference type="Proteomes" id="UP000618382">
    <property type="component" value="Unassembled WGS sequence"/>
</dbReference>
<evidence type="ECO:0000256" key="3">
    <source>
        <dbReference type="ARBA" id="ARBA00023163"/>
    </source>
</evidence>
<dbReference type="InterPro" id="IPR001647">
    <property type="entry name" value="HTH_TetR"/>
</dbReference>
<dbReference type="PANTHER" id="PTHR30055">
    <property type="entry name" value="HTH-TYPE TRANSCRIPTIONAL REGULATOR RUTR"/>
    <property type="match status" value="1"/>
</dbReference>
<feature type="domain" description="HTH tetR-type" evidence="5">
    <location>
        <begin position="14"/>
        <end position="74"/>
    </location>
</feature>
<dbReference type="RefSeq" id="WP_140458158.1">
    <property type="nucleotide sequence ID" value="NZ_BAABFI010000001.1"/>
</dbReference>
<sequence>MEEPTTGLRARKKQATWTALRRAALDLFRAHGYDAVTVEQIAAAAGVSRSTFFNYFAGKEAVLFDGAPGEPAAWRPLLEARPDDEPTWDALCAVLLGVSEGRADRMDLVRALKQTSPALIAYSSDLGTRFAADLRRWATDRVPPAERPVAALAVNLALAAQQTAYETWAPEAPYDDYLAALRTCLDQVRRGMDRPEAPPPG</sequence>
<keyword evidence="9" id="KW-1185">Reference proteome</keyword>
<comment type="caution">
    <text evidence="7">The sequence shown here is derived from an EMBL/GenBank/DDBJ whole genome shotgun (WGS) entry which is preliminary data.</text>
</comment>
<evidence type="ECO:0000313" key="7">
    <source>
        <dbReference type="EMBL" id="NYD86556.1"/>
    </source>
</evidence>
<dbReference type="GO" id="GO:0003700">
    <property type="term" value="F:DNA-binding transcription factor activity"/>
    <property type="evidence" value="ECO:0007669"/>
    <property type="project" value="TreeGrafter"/>
</dbReference>
<dbReference type="Gene3D" id="1.10.357.10">
    <property type="entry name" value="Tetracycline Repressor, domain 2"/>
    <property type="match status" value="1"/>
</dbReference>
<dbReference type="PROSITE" id="PS50977">
    <property type="entry name" value="HTH_TETR_2"/>
    <property type="match status" value="1"/>
</dbReference>
<reference evidence="7 8" key="1">
    <citation type="submission" date="2020-07" db="EMBL/GenBank/DDBJ databases">
        <title>Sequencing the genomes of 1000 actinobacteria strains.</title>
        <authorList>
            <person name="Klenk H.-P."/>
        </authorList>
    </citation>
    <scope>NUCLEOTIDE SEQUENCE [LARGE SCALE GENOMIC DNA]</scope>
    <source>
        <strain evidence="7 8">DSM 24482</strain>
    </source>
</reference>
<dbReference type="EMBL" id="JACCBK010000001">
    <property type="protein sequence ID" value="NYD86556.1"/>
    <property type="molecule type" value="Genomic_DNA"/>
</dbReference>
<evidence type="ECO:0000259" key="5">
    <source>
        <dbReference type="PROSITE" id="PS50977"/>
    </source>
</evidence>
<dbReference type="InterPro" id="IPR050109">
    <property type="entry name" value="HTH-type_TetR-like_transc_reg"/>
</dbReference>
<keyword evidence="1" id="KW-0805">Transcription regulation</keyword>
<accession>A0A7Y9JY47</accession>
<evidence type="ECO:0000313" key="6">
    <source>
        <dbReference type="EMBL" id="GIG32554.1"/>
    </source>
</evidence>
<dbReference type="Pfam" id="PF00440">
    <property type="entry name" value="TetR_N"/>
    <property type="match status" value="1"/>
</dbReference>
<reference evidence="6 9" key="2">
    <citation type="submission" date="2021-01" db="EMBL/GenBank/DDBJ databases">
        <title>Whole genome shotgun sequence of Cellulomonas oligotrophica NBRC 109435.</title>
        <authorList>
            <person name="Komaki H."/>
            <person name="Tamura T."/>
        </authorList>
    </citation>
    <scope>NUCLEOTIDE SEQUENCE [LARGE SCALE GENOMIC DNA]</scope>
    <source>
        <strain evidence="6 9">NBRC 109435</strain>
    </source>
</reference>
<evidence type="ECO:0000313" key="9">
    <source>
        <dbReference type="Proteomes" id="UP000618382"/>
    </source>
</evidence>
<dbReference type="EMBL" id="BONN01000004">
    <property type="protein sequence ID" value="GIG32554.1"/>
    <property type="molecule type" value="Genomic_DNA"/>
</dbReference>
<dbReference type="GO" id="GO:0000976">
    <property type="term" value="F:transcription cis-regulatory region binding"/>
    <property type="evidence" value="ECO:0007669"/>
    <property type="project" value="TreeGrafter"/>
</dbReference>
<dbReference type="Gene3D" id="1.10.10.60">
    <property type="entry name" value="Homeodomain-like"/>
    <property type="match status" value="1"/>
</dbReference>
<feature type="DNA-binding region" description="H-T-H motif" evidence="4">
    <location>
        <begin position="37"/>
        <end position="56"/>
    </location>
</feature>
<dbReference type="AlphaFoldDB" id="A0A7Y9JY47"/>
<evidence type="ECO:0000256" key="1">
    <source>
        <dbReference type="ARBA" id="ARBA00023015"/>
    </source>
</evidence>
<dbReference type="InterPro" id="IPR009057">
    <property type="entry name" value="Homeodomain-like_sf"/>
</dbReference>
<keyword evidence="3" id="KW-0804">Transcription</keyword>
<dbReference type="Proteomes" id="UP000577956">
    <property type="component" value="Unassembled WGS sequence"/>
</dbReference>
<dbReference type="PANTHER" id="PTHR30055:SF238">
    <property type="entry name" value="MYCOFACTOCIN BIOSYNTHESIS TRANSCRIPTIONAL REGULATOR MFTR-RELATED"/>
    <property type="match status" value="1"/>
</dbReference>
<name>A0A7Y9JY47_9CELL</name>
<dbReference type="SUPFAM" id="SSF46689">
    <property type="entry name" value="Homeodomain-like"/>
    <property type="match status" value="1"/>
</dbReference>
<evidence type="ECO:0000256" key="4">
    <source>
        <dbReference type="PROSITE-ProRule" id="PRU00335"/>
    </source>
</evidence>